<dbReference type="FunFam" id="3.30.420.10:FF:000045">
    <property type="entry name" value="3'-5' exonuclease DinG"/>
    <property type="match status" value="1"/>
</dbReference>
<dbReference type="PROSITE" id="PS50151">
    <property type="entry name" value="UVR"/>
    <property type="match status" value="1"/>
</dbReference>
<dbReference type="InterPro" id="IPR050066">
    <property type="entry name" value="UvrABC_protein_C"/>
</dbReference>
<dbReference type="InterPro" id="IPR036876">
    <property type="entry name" value="UVR_dom_sf"/>
</dbReference>
<dbReference type="SUPFAM" id="SSF82771">
    <property type="entry name" value="GIY-YIG endonuclease"/>
    <property type="match status" value="1"/>
</dbReference>
<name>A0A6J6NB79_9ZZZZ</name>
<dbReference type="AlphaFoldDB" id="A0A6J6NB79"/>
<dbReference type="Gene3D" id="3.40.1440.10">
    <property type="entry name" value="GIY-YIG endonuclease"/>
    <property type="match status" value="1"/>
</dbReference>
<dbReference type="GO" id="GO:0009380">
    <property type="term" value="C:excinuclease repair complex"/>
    <property type="evidence" value="ECO:0007669"/>
    <property type="project" value="TreeGrafter"/>
</dbReference>
<proteinExistence type="predicted"/>
<dbReference type="SMART" id="SM00479">
    <property type="entry name" value="EXOIII"/>
    <property type="match status" value="1"/>
</dbReference>
<dbReference type="InterPro" id="IPR012337">
    <property type="entry name" value="RNaseH-like_sf"/>
</dbReference>
<dbReference type="Gene3D" id="3.30.420.10">
    <property type="entry name" value="Ribonuclease H-like superfamily/Ribonuclease H"/>
    <property type="match status" value="1"/>
</dbReference>
<gene>
    <name evidence="3" type="ORF">UFOPK2366_00353</name>
</gene>
<feature type="domain" description="GIY-YIG" evidence="2">
    <location>
        <begin position="215"/>
        <end position="292"/>
    </location>
</feature>
<dbReference type="GO" id="GO:0003887">
    <property type="term" value="F:DNA-directed DNA polymerase activity"/>
    <property type="evidence" value="ECO:0007669"/>
    <property type="project" value="InterPro"/>
</dbReference>
<dbReference type="Pfam" id="PF02151">
    <property type="entry name" value="UVR"/>
    <property type="match status" value="1"/>
</dbReference>
<dbReference type="Pfam" id="PF00929">
    <property type="entry name" value="RNase_T"/>
    <property type="match status" value="1"/>
</dbReference>
<dbReference type="CDD" id="cd06127">
    <property type="entry name" value="DEDDh"/>
    <property type="match status" value="1"/>
</dbReference>
<protein>
    <submittedName>
        <fullName evidence="3">Unannotated protein</fullName>
    </submittedName>
</protein>
<dbReference type="CDD" id="cd10434">
    <property type="entry name" value="GIY-YIG_UvrC_Cho"/>
    <property type="match status" value="1"/>
</dbReference>
<dbReference type="NCBIfam" id="TIGR00573">
    <property type="entry name" value="dnaq"/>
    <property type="match status" value="1"/>
</dbReference>
<dbReference type="GO" id="GO:0003677">
    <property type="term" value="F:DNA binding"/>
    <property type="evidence" value="ECO:0007669"/>
    <property type="project" value="InterPro"/>
</dbReference>
<dbReference type="Pfam" id="PF01541">
    <property type="entry name" value="GIY-YIG"/>
    <property type="match status" value="1"/>
</dbReference>
<dbReference type="InterPro" id="IPR001943">
    <property type="entry name" value="UVR_dom"/>
</dbReference>
<feature type="domain" description="UVR" evidence="1">
    <location>
        <begin position="377"/>
        <end position="412"/>
    </location>
</feature>
<organism evidence="3">
    <name type="scientific">freshwater metagenome</name>
    <dbReference type="NCBI Taxonomy" id="449393"/>
    <lineage>
        <taxon>unclassified sequences</taxon>
        <taxon>metagenomes</taxon>
        <taxon>ecological metagenomes</taxon>
    </lineage>
</organism>
<dbReference type="InterPro" id="IPR013520">
    <property type="entry name" value="Ribonucl_H"/>
</dbReference>
<accession>A0A6J6NB79</accession>
<dbReference type="InterPro" id="IPR047296">
    <property type="entry name" value="GIY-YIG_UvrC_Cho"/>
</dbReference>
<sequence length="518" mass="57013">MQRTFDDLGMPLADVTFCVIDLETTGGDRGNDLITEVGAVKVRGGECLGTFQTLVNPGRAIPATITILTGITNSMVLTAPRIEGVLAALLEFCGDAVIVGHNVRFDVGFLNAALTRSRRPTLTNATVDTVALARRLVRDEVPNCKLGTLAARFRLAHQPSHRALDDALATADLLHLLIERAATFGVMGLDDLHGLPKIGGHPQIAKLKLTNHLPRTPGVYLFHNAAGEVLYVGKATNLRQRVRSYFGSEDRRKIGPMLREAQRVTHVETPDVLTAEILELRYLHQLSPRYNKQGTTWDKYRYVRLSTNEAQPRLSIVKEADRPGMYLGPLSSRSAAAIVIDAIHTVVPLRGCLDAATDNNYADAVNMVMRGLTHEPEVLLAPLRERMLALARAQQYEQAAAIRDRAQALSNALRRQRLIDHVRAAEQLDLRIGDVTFEFDHGRLIDSRLDGTLTAALEVPPPELAALDRPLPRHAVDETLCIARYLDSNSHQISLLRCSGQWARPLAPLATFEQRSAA</sequence>
<evidence type="ECO:0000313" key="3">
    <source>
        <dbReference type="EMBL" id="CAB4683437.1"/>
    </source>
</evidence>
<dbReference type="GO" id="GO:0006289">
    <property type="term" value="P:nucleotide-excision repair"/>
    <property type="evidence" value="ECO:0007669"/>
    <property type="project" value="InterPro"/>
</dbReference>
<reference evidence="3" key="1">
    <citation type="submission" date="2020-05" db="EMBL/GenBank/DDBJ databases">
        <authorList>
            <person name="Chiriac C."/>
            <person name="Salcher M."/>
            <person name="Ghai R."/>
            <person name="Kavagutti S V."/>
        </authorList>
    </citation>
    <scope>NUCLEOTIDE SEQUENCE</scope>
</reference>
<dbReference type="PANTHER" id="PTHR30562:SF1">
    <property type="entry name" value="UVRABC SYSTEM PROTEIN C"/>
    <property type="match status" value="1"/>
</dbReference>
<dbReference type="InterPro" id="IPR006054">
    <property type="entry name" value="DnaQ"/>
</dbReference>
<dbReference type="InterPro" id="IPR000305">
    <property type="entry name" value="GIY-YIG_endonuc"/>
</dbReference>
<dbReference type="InterPro" id="IPR035901">
    <property type="entry name" value="GIY-YIG_endonuc_sf"/>
</dbReference>
<evidence type="ECO:0000259" key="2">
    <source>
        <dbReference type="PROSITE" id="PS50164"/>
    </source>
</evidence>
<dbReference type="SUPFAM" id="SSF53098">
    <property type="entry name" value="Ribonuclease H-like"/>
    <property type="match status" value="1"/>
</dbReference>
<dbReference type="InterPro" id="IPR036397">
    <property type="entry name" value="RNaseH_sf"/>
</dbReference>
<dbReference type="PROSITE" id="PS50164">
    <property type="entry name" value="GIY_YIG"/>
    <property type="match status" value="1"/>
</dbReference>
<dbReference type="GO" id="GO:0006260">
    <property type="term" value="P:DNA replication"/>
    <property type="evidence" value="ECO:0007669"/>
    <property type="project" value="InterPro"/>
</dbReference>
<evidence type="ECO:0000259" key="1">
    <source>
        <dbReference type="PROSITE" id="PS50151"/>
    </source>
</evidence>
<dbReference type="SUPFAM" id="SSF46600">
    <property type="entry name" value="C-terminal UvrC-binding domain of UvrB"/>
    <property type="match status" value="1"/>
</dbReference>
<dbReference type="EMBL" id="CAEZXM010000043">
    <property type="protein sequence ID" value="CAB4683437.1"/>
    <property type="molecule type" value="Genomic_DNA"/>
</dbReference>
<dbReference type="SMART" id="SM00465">
    <property type="entry name" value="GIYc"/>
    <property type="match status" value="1"/>
</dbReference>
<dbReference type="PANTHER" id="PTHR30562">
    <property type="entry name" value="UVRC/OXIDOREDUCTASE"/>
    <property type="match status" value="1"/>
</dbReference>